<evidence type="ECO:0000259" key="14">
    <source>
        <dbReference type="Pfam" id="PF12781"/>
    </source>
</evidence>
<reference evidence="17 18" key="1">
    <citation type="submission" date="2017-12" db="EMBL/GenBank/DDBJ databases">
        <title>Hemimetabolous genomes reveal molecular basis of termite eusociality.</title>
        <authorList>
            <person name="Harrison M.C."/>
            <person name="Jongepier E."/>
            <person name="Robertson H.M."/>
            <person name="Arning N."/>
            <person name="Bitard-Feildel T."/>
            <person name="Chao H."/>
            <person name="Childers C.P."/>
            <person name="Dinh H."/>
            <person name="Doddapaneni H."/>
            <person name="Dugan S."/>
            <person name="Gowin J."/>
            <person name="Greiner C."/>
            <person name="Han Y."/>
            <person name="Hu H."/>
            <person name="Hughes D.S.T."/>
            <person name="Huylmans A.-K."/>
            <person name="Kemena C."/>
            <person name="Kremer L.P.M."/>
            <person name="Lee S.L."/>
            <person name="Lopez-Ezquerra A."/>
            <person name="Mallet L."/>
            <person name="Monroy-Kuhn J.M."/>
            <person name="Moser A."/>
            <person name="Murali S.C."/>
            <person name="Muzny D.M."/>
            <person name="Otani S."/>
            <person name="Piulachs M.-D."/>
            <person name="Poelchau M."/>
            <person name="Qu J."/>
            <person name="Schaub F."/>
            <person name="Wada-Katsumata A."/>
            <person name="Worley K.C."/>
            <person name="Xie Q."/>
            <person name="Ylla G."/>
            <person name="Poulsen M."/>
            <person name="Gibbs R.A."/>
            <person name="Schal C."/>
            <person name="Richards S."/>
            <person name="Belles X."/>
            <person name="Korb J."/>
            <person name="Bornberg-Bauer E."/>
        </authorList>
    </citation>
    <scope>NUCLEOTIDE SEQUENCE [LARGE SCALE GENOMIC DNA]</scope>
    <source>
        <tissue evidence="17">Whole body</tissue>
    </source>
</reference>
<comment type="similarity">
    <text evidence="2">Belongs to the dynein heavy chain family.</text>
</comment>
<comment type="caution">
    <text evidence="17">The sequence shown here is derived from an EMBL/GenBank/DDBJ whole genome shotgun (WGS) entry which is preliminary data.</text>
</comment>
<evidence type="ECO:0000259" key="16">
    <source>
        <dbReference type="Pfam" id="PF18199"/>
    </source>
</evidence>
<feature type="domain" description="Dynein heavy chain AAA lid" evidence="15">
    <location>
        <begin position="696"/>
        <end position="836"/>
    </location>
</feature>
<dbReference type="Gene3D" id="1.20.920.20">
    <property type="match status" value="1"/>
</dbReference>
<dbReference type="FunFam" id="3.40.50.300:FF:000362">
    <property type="entry name" value="Dynein, axonemal, heavy chain 6"/>
    <property type="match status" value="1"/>
</dbReference>
<organism evidence="17 18">
    <name type="scientific">Cryptotermes secundus</name>
    <dbReference type="NCBI Taxonomy" id="105785"/>
    <lineage>
        <taxon>Eukaryota</taxon>
        <taxon>Metazoa</taxon>
        <taxon>Ecdysozoa</taxon>
        <taxon>Arthropoda</taxon>
        <taxon>Hexapoda</taxon>
        <taxon>Insecta</taxon>
        <taxon>Pterygota</taxon>
        <taxon>Neoptera</taxon>
        <taxon>Polyneoptera</taxon>
        <taxon>Dictyoptera</taxon>
        <taxon>Blattodea</taxon>
        <taxon>Blattoidea</taxon>
        <taxon>Termitoidae</taxon>
        <taxon>Kalotermitidae</taxon>
        <taxon>Cryptotermitinae</taxon>
        <taxon>Cryptotermes</taxon>
    </lineage>
</organism>
<keyword evidence="8" id="KW-0175">Coiled coil</keyword>
<evidence type="ECO:0000256" key="11">
    <source>
        <dbReference type="ARBA" id="ARBA00023212"/>
    </source>
</evidence>
<accession>A0A2J7PUC9</accession>
<evidence type="ECO:0000259" key="15">
    <source>
        <dbReference type="Pfam" id="PF18198"/>
    </source>
</evidence>
<evidence type="ECO:0000256" key="10">
    <source>
        <dbReference type="ARBA" id="ARBA00023175"/>
    </source>
</evidence>
<keyword evidence="12" id="KW-0966">Cell projection</keyword>
<evidence type="ECO:0000313" key="18">
    <source>
        <dbReference type="Proteomes" id="UP000235965"/>
    </source>
</evidence>
<dbReference type="InterPro" id="IPR004273">
    <property type="entry name" value="Dynein_heavy_D6_P-loop"/>
</dbReference>
<gene>
    <name evidence="17" type="ORF">B7P43_G11467</name>
</gene>
<evidence type="ECO:0000259" key="13">
    <source>
        <dbReference type="Pfam" id="PF03028"/>
    </source>
</evidence>
<keyword evidence="18" id="KW-1185">Reference proteome</keyword>
<dbReference type="Pfam" id="PF18199">
    <property type="entry name" value="Dynein_C"/>
    <property type="match status" value="1"/>
</dbReference>
<evidence type="ECO:0000256" key="9">
    <source>
        <dbReference type="ARBA" id="ARBA00023069"/>
    </source>
</evidence>
<dbReference type="InterPro" id="IPR041658">
    <property type="entry name" value="AAA_lid_11"/>
</dbReference>
<keyword evidence="10" id="KW-0505">Motor protein</keyword>
<dbReference type="Gene3D" id="3.40.50.300">
    <property type="entry name" value="P-loop containing nucleotide triphosphate hydrolases"/>
    <property type="match status" value="2"/>
</dbReference>
<sequence>GGLGGEKTRWSAAASALQEDYDSLAGDILICCGIIGYLSPLTSSYRNECVEDWHNYIIELNIPCSPQFSFQKVLGSDIKIQNWNIAGLPRDSFSIENAVIVDVSRRYSLLVDPQGQANRWIRTMEKIHDLHIIKFSDRNYMKVIESAIELGKPVLLENVGEEFEAPLEPLLKKQIYHQGDKSYISLGETVLEYSDQFRFYLTSKLRNPHFLPEIFNIVTVVNFALTLEGLEDQLLGIVVAKERPDLEDKRQTLIVQSAANKKALKEVEDSILVTLSQTKGNILEDESAIEVLDSSKILAQDITRKESSAKETAVKIEAFRHSYRPIAHHSSVLYYCITDLPNVDPMYQYSLGWFIHLYIISIEGSNKSKQVERRLDFLRDAFTYNLYSNVCRSLFEKHKLLFSFILCTNIMISAGKLDKDEFMFFLTGGVHLQNDIPNPDPSWVAEKTWDEICHLDSLPSFSGFLDNFISSVNLWQQYYDSPDIENAVLPHPWNKCLSAFQELIIVRVFRPDKLIMCITKFIEKEMGPKFVNPPAFDITKSYDDSNCLCPLIFILSPGADPMAALMIFAKKMGYSGNFQYISLGQGQGPIAQALIEQAQREGQWVCLQNCHLAVSWLPTLENIWENMDTINTNINFRLWLTSYPSDKFPSSILQFGVKMTNEPPTGLKQNLLRSYLSDPVQEPEFFYGCQGKERTFTRLLYALCFFHAAVQERRKFGSVGWNIPYGFNESDFHISVKQLQMFVNEQQYVPFEAITYLVGECNYGGRVTDDWDRRALNTILADFINEEVITDDSYAFSTAGKQYGLPTQYEYRHYVQYIKELPTVPTPEVFGLHMNAGITRDLQYTKQFLDSVLFVHGEGIASQGEARKSEASLREMIEDILCRLPVTFDIEMVMEKFPVSYAESMNTVLVQEMERFNELLNTMHSDMKTLLKAIKGLVIMSPALEAISSSLVVGKVPTSWSKVSYPSLKPLASYMTDFLERIKFLEVRNHITSISGKFFMPLTYLIKVPS</sequence>
<dbReference type="Pfam" id="PF18198">
    <property type="entry name" value="AAA_lid_11"/>
    <property type="match status" value="1"/>
</dbReference>
<dbReference type="Gene3D" id="1.10.8.1220">
    <property type="match status" value="1"/>
</dbReference>
<dbReference type="InterPro" id="IPR026983">
    <property type="entry name" value="DHC"/>
</dbReference>
<evidence type="ECO:0000256" key="12">
    <source>
        <dbReference type="ARBA" id="ARBA00023273"/>
    </source>
</evidence>
<dbReference type="Gene3D" id="1.10.8.720">
    <property type="entry name" value="Region D6 of dynein motor"/>
    <property type="match status" value="1"/>
</dbReference>
<dbReference type="FunFam" id="1.10.8.720:FF:000001">
    <property type="entry name" value="dynein heavy chain 7, axonemal"/>
    <property type="match status" value="1"/>
</dbReference>
<dbReference type="GO" id="GO:0030286">
    <property type="term" value="C:dynein complex"/>
    <property type="evidence" value="ECO:0007669"/>
    <property type="project" value="UniProtKB-KW"/>
</dbReference>
<evidence type="ECO:0000256" key="6">
    <source>
        <dbReference type="ARBA" id="ARBA00022840"/>
    </source>
</evidence>
<keyword evidence="11" id="KW-0206">Cytoskeleton</keyword>
<dbReference type="PANTHER" id="PTHR22878">
    <property type="entry name" value="DYNEIN HEAVY CHAIN 6, AXONEMAL-LIKE-RELATED"/>
    <property type="match status" value="1"/>
</dbReference>
<feature type="domain" description="Dynein heavy chain C-terminal" evidence="16">
    <location>
        <begin position="844"/>
        <end position="987"/>
    </location>
</feature>
<dbReference type="PANTHER" id="PTHR22878:SF70">
    <property type="entry name" value="DYNEIN HEAVY CHAIN 2, AXONEMAL"/>
    <property type="match status" value="1"/>
</dbReference>
<dbReference type="GO" id="GO:0008569">
    <property type="term" value="F:minus-end-directed microtubule motor activity"/>
    <property type="evidence" value="ECO:0007669"/>
    <property type="project" value="InterPro"/>
</dbReference>
<comment type="subcellular location">
    <subcellularLocation>
        <location evidence="1">Cytoplasm</location>
        <location evidence="1">Cytoskeleton</location>
        <location evidence="1">Cilium axoneme</location>
    </subcellularLocation>
</comment>
<evidence type="ECO:0000313" key="17">
    <source>
        <dbReference type="EMBL" id="PNF19939.1"/>
    </source>
</evidence>
<dbReference type="InterPro" id="IPR027417">
    <property type="entry name" value="P-loop_NTPase"/>
</dbReference>
<dbReference type="GO" id="GO:0051959">
    <property type="term" value="F:dynein light intermediate chain binding"/>
    <property type="evidence" value="ECO:0007669"/>
    <property type="project" value="InterPro"/>
</dbReference>
<feature type="non-terminal residue" evidence="17">
    <location>
        <position position="1"/>
    </location>
</feature>
<feature type="domain" description="Dynein heavy chain ATP-binding dynein motor region" evidence="14">
    <location>
        <begin position="81"/>
        <end position="302"/>
    </location>
</feature>
<dbReference type="GO" id="GO:0007018">
    <property type="term" value="P:microtubule-based movement"/>
    <property type="evidence" value="ECO:0007669"/>
    <property type="project" value="InterPro"/>
</dbReference>
<evidence type="ECO:0008006" key="19">
    <source>
        <dbReference type="Google" id="ProtNLM"/>
    </source>
</evidence>
<dbReference type="OrthoDB" id="424310at2759"/>
<dbReference type="FunFam" id="1.20.1270.280:FF:000001">
    <property type="entry name" value="dynein heavy chain 7, axonemal"/>
    <property type="match status" value="1"/>
</dbReference>
<dbReference type="FunFam" id="3.40.50.300:FF:001145">
    <property type="entry name" value="Putative dynein heavy chain"/>
    <property type="match status" value="1"/>
</dbReference>
<dbReference type="GO" id="GO:0005930">
    <property type="term" value="C:axoneme"/>
    <property type="evidence" value="ECO:0007669"/>
    <property type="project" value="UniProtKB-SubCell"/>
</dbReference>
<evidence type="ECO:0000256" key="4">
    <source>
        <dbReference type="ARBA" id="ARBA00022701"/>
    </source>
</evidence>
<dbReference type="InterPro" id="IPR035706">
    <property type="entry name" value="AAA_9"/>
</dbReference>
<dbReference type="GO" id="GO:0045505">
    <property type="term" value="F:dynein intermediate chain binding"/>
    <property type="evidence" value="ECO:0007669"/>
    <property type="project" value="InterPro"/>
</dbReference>
<name>A0A2J7PUC9_9NEOP</name>
<evidence type="ECO:0000256" key="7">
    <source>
        <dbReference type="ARBA" id="ARBA00023017"/>
    </source>
</evidence>
<protein>
    <recommendedName>
        <fullName evidence="19">Dynein heavy chain 7, axonemal</fullName>
    </recommendedName>
</protein>
<evidence type="ECO:0000256" key="1">
    <source>
        <dbReference type="ARBA" id="ARBA00004430"/>
    </source>
</evidence>
<dbReference type="AlphaFoldDB" id="A0A2J7PUC9"/>
<evidence type="ECO:0000256" key="3">
    <source>
        <dbReference type="ARBA" id="ARBA00022490"/>
    </source>
</evidence>
<keyword evidence="4" id="KW-0493">Microtubule</keyword>
<dbReference type="Pfam" id="PF03028">
    <property type="entry name" value="Dynein_heavy"/>
    <property type="match status" value="1"/>
</dbReference>
<dbReference type="EMBL" id="NEVH01021202">
    <property type="protein sequence ID" value="PNF19939.1"/>
    <property type="molecule type" value="Genomic_DNA"/>
</dbReference>
<dbReference type="GO" id="GO:0005524">
    <property type="term" value="F:ATP binding"/>
    <property type="evidence" value="ECO:0007669"/>
    <property type="project" value="UniProtKB-KW"/>
</dbReference>
<keyword evidence="9" id="KW-0969">Cilium</keyword>
<dbReference type="Gene3D" id="6.10.140.1060">
    <property type="match status" value="1"/>
</dbReference>
<dbReference type="GO" id="GO:0005874">
    <property type="term" value="C:microtubule"/>
    <property type="evidence" value="ECO:0007669"/>
    <property type="project" value="UniProtKB-KW"/>
</dbReference>
<evidence type="ECO:0000256" key="8">
    <source>
        <dbReference type="ARBA" id="ARBA00023054"/>
    </source>
</evidence>
<dbReference type="InterPro" id="IPR041228">
    <property type="entry name" value="Dynein_C"/>
</dbReference>
<dbReference type="FunFam" id="1.10.8.1220:FF:000001">
    <property type="entry name" value="Dynein axonemal heavy chain 5"/>
    <property type="match status" value="1"/>
</dbReference>
<evidence type="ECO:0000256" key="2">
    <source>
        <dbReference type="ARBA" id="ARBA00008887"/>
    </source>
</evidence>
<evidence type="ECO:0000256" key="5">
    <source>
        <dbReference type="ARBA" id="ARBA00022741"/>
    </source>
</evidence>
<dbReference type="InterPro" id="IPR042219">
    <property type="entry name" value="AAA_lid_11_sf"/>
</dbReference>
<keyword evidence="5" id="KW-0547">Nucleotide-binding</keyword>
<proteinExistence type="inferred from homology"/>
<dbReference type="Gene3D" id="1.20.1270.280">
    <property type="match status" value="1"/>
</dbReference>
<keyword evidence="6" id="KW-0067">ATP-binding</keyword>
<feature type="domain" description="Dynein heavy chain region D6 P-loop" evidence="13">
    <location>
        <begin position="547"/>
        <end position="660"/>
    </location>
</feature>
<keyword evidence="3" id="KW-0963">Cytoplasm</keyword>
<keyword evidence="7" id="KW-0243">Dynein</keyword>
<dbReference type="Proteomes" id="UP000235965">
    <property type="component" value="Unassembled WGS sequence"/>
</dbReference>
<dbReference type="Pfam" id="PF12781">
    <property type="entry name" value="AAA_9"/>
    <property type="match status" value="1"/>
</dbReference>